<evidence type="ECO:0008006" key="3">
    <source>
        <dbReference type="Google" id="ProtNLM"/>
    </source>
</evidence>
<proteinExistence type="predicted"/>
<comment type="caution">
    <text evidence="1">The sequence shown here is derived from an EMBL/GenBank/DDBJ whole genome shotgun (WGS) entry which is preliminary data.</text>
</comment>
<dbReference type="RefSeq" id="WP_039228131.1">
    <property type="nucleotide sequence ID" value="NZ_JENX01000026.1"/>
</dbReference>
<protein>
    <recommendedName>
        <fullName evidence="3">Phage protein</fullName>
    </recommendedName>
</protein>
<organism evidence="1 2">
    <name type="scientific">Clostridium haemolyticum NCTC 9693</name>
    <dbReference type="NCBI Taxonomy" id="1443114"/>
    <lineage>
        <taxon>Bacteria</taxon>
        <taxon>Bacillati</taxon>
        <taxon>Bacillota</taxon>
        <taxon>Clostridia</taxon>
        <taxon>Eubacteriales</taxon>
        <taxon>Clostridiaceae</taxon>
        <taxon>Clostridium</taxon>
    </lineage>
</organism>
<keyword evidence="2" id="KW-1185">Reference proteome</keyword>
<sequence>MRKYKTWEVIKMLEEEKAKEFKCKNFGIENVNGEFLFVENGEYAPMCGLIIGMEWELVQQPVSFMEALESGKKCWVEHRDFKYLKLCKDIDSTIKKNTEKLLKKEAIDIYEILRVLSCHCASGFFKDIIKNGKWYIEVE</sequence>
<dbReference type="Proteomes" id="UP000027937">
    <property type="component" value="Unassembled WGS sequence"/>
</dbReference>
<evidence type="ECO:0000313" key="2">
    <source>
        <dbReference type="Proteomes" id="UP000027937"/>
    </source>
</evidence>
<dbReference type="EMBL" id="JENX01000026">
    <property type="protein sequence ID" value="KEI18265.1"/>
    <property type="molecule type" value="Genomic_DNA"/>
</dbReference>
<reference evidence="1 2" key="1">
    <citation type="submission" date="2014-02" db="EMBL/GenBank/DDBJ databases">
        <title>Plasmidome dynamics in the species complex Clostridium novyi sensu lato converts strains of independent lineages into distinctly different pathogens.</title>
        <authorList>
            <person name="Skarin H."/>
            <person name="Segerman B."/>
        </authorList>
    </citation>
    <scope>NUCLEOTIDE SEQUENCE [LARGE SCALE GENOMIC DNA]</scope>
    <source>
        <strain evidence="1 2">NCTC 9693</strain>
    </source>
</reference>
<evidence type="ECO:0000313" key="1">
    <source>
        <dbReference type="EMBL" id="KEI18265.1"/>
    </source>
</evidence>
<gene>
    <name evidence="1" type="ORF">Z960_03895</name>
</gene>
<accession>A0ABR4THD0</accession>
<name>A0ABR4THD0_CLOHA</name>